<gene>
    <name evidence="8" type="primary">ERC1_3</name>
    <name evidence="8" type="ORF">VKT23_017014</name>
</gene>
<comment type="caution">
    <text evidence="8">The sequence shown here is derived from an EMBL/GenBank/DDBJ whole genome shotgun (WGS) entry which is preliminary data.</text>
</comment>
<dbReference type="Pfam" id="PF01554">
    <property type="entry name" value="MatE"/>
    <property type="match status" value="2"/>
</dbReference>
<reference evidence="8 9" key="1">
    <citation type="submission" date="2024-01" db="EMBL/GenBank/DDBJ databases">
        <title>A draft genome for the cacao thread blight pathogen Marasmiellus scandens.</title>
        <authorList>
            <person name="Baruah I.K."/>
            <person name="Leung J."/>
            <person name="Bukari Y."/>
            <person name="Amoako-Attah I."/>
            <person name="Meinhardt L.W."/>
            <person name="Bailey B.A."/>
            <person name="Cohen S.P."/>
        </authorList>
    </citation>
    <scope>NUCLEOTIDE SEQUENCE [LARGE SCALE GENOMIC DNA]</scope>
    <source>
        <strain evidence="8 9">GH-19</strain>
    </source>
</reference>
<accession>A0ABR1IW15</accession>
<dbReference type="InterPro" id="IPR002528">
    <property type="entry name" value="MATE_fam"/>
</dbReference>
<keyword evidence="9" id="KW-1185">Reference proteome</keyword>
<comment type="subcellular location">
    <subcellularLocation>
        <location evidence="1">Membrane</location>
        <topology evidence="1">Multi-pass membrane protein</topology>
    </subcellularLocation>
</comment>
<dbReference type="PANTHER" id="PTHR11206">
    <property type="entry name" value="MULTIDRUG RESISTANCE PROTEIN"/>
    <property type="match status" value="1"/>
</dbReference>
<dbReference type="NCBIfam" id="TIGR00797">
    <property type="entry name" value="matE"/>
    <property type="match status" value="1"/>
</dbReference>
<sequence length="542" mass="58030">MPFSNSTAETEPLLSQASSTTTYNNVATASSSSTEINFSRSQEEGGNRDFGDVKSEFQLLKSLFTDSVPGKFILSFFVQQECNVHGIVILSYILQNSIQTVSVVIVGRLGPDELSIAAFSLMLAFGVCTGWVVALGGTTALDTLGSQAFTGSLRRTDLSVHFQRCVILLWLLLIPVCILWANIEPVLLALGQSTDLSAGVQTFLRVLIFGAPGYIGFESLKKYLQCQGIMGASTVVLIIISPINLGLNIALVHYTSLGLLGSPVALSIVYWLAFLFLVIFTCFSPVHRRNGTWGGFRVFDVFHFKSCVTFLQLALPGILMVGTEWAAFEIVALAAGRLGALPLAAQSVIMTFDQILNTLPFGIGVAASNRVGNLIGSRSAVGAKHAAHTAALLSVIVGAIVMIILIACRDVCGYVMSDDADVVKLVSIVMPLVASFQISDGLAGSCGGSLRGLGRQHLGAIFNFVAYYVIALPLGIGLAFRHDKGLQGLWIGQVVGLTVVGLSEYAVVWLGTNWELEVEKGIQRNAEEAKRLQGRELIDNED</sequence>
<evidence type="ECO:0000256" key="3">
    <source>
        <dbReference type="ARBA" id="ARBA00022692"/>
    </source>
</evidence>
<evidence type="ECO:0000256" key="2">
    <source>
        <dbReference type="ARBA" id="ARBA00010199"/>
    </source>
</evidence>
<keyword evidence="3 7" id="KW-0812">Transmembrane</keyword>
<name>A0ABR1IW15_9AGAR</name>
<keyword evidence="4 7" id="KW-1133">Transmembrane helix</keyword>
<protein>
    <submittedName>
        <fullName evidence="8">Ethionine resistance protein</fullName>
    </submittedName>
</protein>
<dbReference type="InterPro" id="IPR045069">
    <property type="entry name" value="MATE_euk"/>
</dbReference>
<feature type="transmembrane region" description="Helical" evidence="7">
    <location>
        <begin position="458"/>
        <end position="480"/>
    </location>
</feature>
<feature type="transmembrane region" description="Helical" evidence="7">
    <location>
        <begin position="264"/>
        <end position="286"/>
    </location>
</feature>
<feature type="transmembrane region" description="Helical" evidence="7">
    <location>
        <begin position="489"/>
        <end position="510"/>
    </location>
</feature>
<keyword evidence="5 7" id="KW-0472">Membrane</keyword>
<evidence type="ECO:0000256" key="6">
    <source>
        <dbReference type="SAM" id="MobiDB-lite"/>
    </source>
</evidence>
<comment type="similarity">
    <text evidence="2">Belongs to the multi antimicrobial extrusion (MATE) (TC 2.A.66.1) family.</text>
</comment>
<evidence type="ECO:0000256" key="4">
    <source>
        <dbReference type="ARBA" id="ARBA00022989"/>
    </source>
</evidence>
<feature type="transmembrane region" description="Helical" evidence="7">
    <location>
        <begin position="307"/>
        <end position="328"/>
    </location>
</feature>
<feature type="transmembrane region" description="Helical" evidence="7">
    <location>
        <begin position="198"/>
        <end position="217"/>
    </location>
</feature>
<feature type="transmembrane region" description="Helical" evidence="7">
    <location>
        <begin position="162"/>
        <end position="183"/>
    </location>
</feature>
<dbReference type="Proteomes" id="UP001498398">
    <property type="component" value="Unassembled WGS sequence"/>
</dbReference>
<evidence type="ECO:0000256" key="7">
    <source>
        <dbReference type="SAM" id="Phobius"/>
    </source>
</evidence>
<organism evidence="8 9">
    <name type="scientific">Marasmiellus scandens</name>
    <dbReference type="NCBI Taxonomy" id="2682957"/>
    <lineage>
        <taxon>Eukaryota</taxon>
        <taxon>Fungi</taxon>
        <taxon>Dikarya</taxon>
        <taxon>Basidiomycota</taxon>
        <taxon>Agaricomycotina</taxon>
        <taxon>Agaricomycetes</taxon>
        <taxon>Agaricomycetidae</taxon>
        <taxon>Agaricales</taxon>
        <taxon>Marasmiineae</taxon>
        <taxon>Omphalotaceae</taxon>
        <taxon>Marasmiellus</taxon>
    </lineage>
</organism>
<evidence type="ECO:0000313" key="9">
    <source>
        <dbReference type="Proteomes" id="UP001498398"/>
    </source>
</evidence>
<dbReference type="EMBL" id="JBANRG010000068">
    <property type="protein sequence ID" value="KAK7440378.1"/>
    <property type="molecule type" value="Genomic_DNA"/>
</dbReference>
<evidence type="ECO:0000256" key="1">
    <source>
        <dbReference type="ARBA" id="ARBA00004141"/>
    </source>
</evidence>
<proteinExistence type="inferred from homology"/>
<feature type="transmembrane region" description="Helical" evidence="7">
    <location>
        <begin position="386"/>
        <end position="408"/>
    </location>
</feature>
<evidence type="ECO:0000256" key="5">
    <source>
        <dbReference type="ARBA" id="ARBA00023136"/>
    </source>
</evidence>
<feature type="region of interest" description="Disordered" evidence="6">
    <location>
        <begin position="1"/>
        <end position="21"/>
    </location>
</feature>
<dbReference type="CDD" id="cd13132">
    <property type="entry name" value="MATE_eukaryotic"/>
    <property type="match status" value="1"/>
</dbReference>
<feature type="transmembrane region" description="Helical" evidence="7">
    <location>
        <begin position="229"/>
        <end position="252"/>
    </location>
</feature>
<feature type="transmembrane region" description="Helical" evidence="7">
    <location>
        <begin position="116"/>
        <end position="141"/>
    </location>
</feature>
<evidence type="ECO:0000313" key="8">
    <source>
        <dbReference type="EMBL" id="KAK7440378.1"/>
    </source>
</evidence>